<dbReference type="EMBL" id="PUGF01000007">
    <property type="protein sequence ID" value="PRC93385.1"/>
    <property type="molecule type" value="Genomic_DNA"/>
</dbReference>
<dbReference type="AlphaFoldDB" id="A0A2S9H076"/>
<accession>A0A2S9H076</accession>
<feature type="chain" id="PRO_5015590619" description="Tetratricopeptide repeat" evidence="1">
    <location>
        <begin position="34"/>
        <end position="414"/>
    </location>
</feature>
<evidence type="ECO:0000256" key="1">
    <source>
        <dbReference type="SAM" id="SignalP"/>
    </source>
</evidence>
<gene>
    <name evidence="2" type="ORF">S2091_1772</name>
</gene>
<evidence type="ECO:0000313" key="2">
    <source>
        <dbReference type="EMBL" id="PRC93385.1"/>
    </source>
</evidence>
<evidence type="ECO:0000313" key="3">
    <source>
        <dbReference type="Proteomes" id="UP000237839"/>
    </source>
</evidence>
<keyword evidence="1" id="KW-0732">Signal</keyword>
<dbReference type="InterPro" id="IPR019734">
    <property type="entry name" value="TPR_rpt"/>
</dbReference>
<dbReference type="SUPFAM" id="SSF48452">
    <property type="entry name" value="TPR-like"/>
    <property type="match status" value="1"/>
</dbReference>
<protein>
    <recommendedName>
        <fullName evidence="4">Tetratricopeptide repeat</fullName>
    </recommendedName>
</protein>
<evidence type="ECO:0008006" key="4">
    <source>
        <dbReference type="Google" id="ProtNLM"/>
    </source>
</evidence>
<dbReference type="RefSeq" id="WP_243405365.1">
    <property type="nucleotide sequence ID" value="NZ_PUGF01000007.1"/>
</dbReference>
<dbReference type="Gene3D" id="1.25.40.10">
    <property type="entry name" value="Tetratricopeptide repeat domain"/>
    <property type="match status" value="2"/>
</dbReference>
<sequence>MTKFRYARFGVLIAALGLSAVSSMVPTAAFAQAAETVKPAIGTALHEASELAKAKKYKEALGKVRDADAVPGKTAYESYVIESTRGSYAMAAGDKETAVKAYEAVVSSGRLSGPQKLAMYESLGGSYYSMNNLPKASVWYGRYLSEGGDDPKIRAMMTQISFQNGDCSKVSKEISANVRAEEKAGRTPAEGDLQMLANCMKNDKAGYVGAMEKLTTYYPKKEYWKDLLNRLPARPGYSERLLLDVYRLKQDLGQLASVNDYMEMSQLSLQAGLPAEAQKIIDQGYKAGVFGVGPEAARHQRLKDLAAKNAAADLKALPQAEADANAAKEGTGLVNLGFAYVVSGQYPKGIALMEQGIAKDGLSRPDDAKLHLGIAYLWAGKKADAVKMFKTVEGKDGTADLARYWMIQANRPLK</sequence>
<dbReference type="Proteomes" id="UP000237839">
    <property type="component" value="Unassembled WGS sequence"/>
</dbReference>
<keyword evidence="3" id="KW-1185">Reference proteome</keyword>
<dbReference type="Pfam" id="PF13174">
    <property type="entry name" value="TPR_6"/>
    <property type="match status" value="1"/>
</dbReference>
<feature type="signal peptide" evidence="1">
    <location>
        <begin position="1"/>
        <end position="33"/>
    </location>
</feature>
<proteinExistence type="predicted"/>
<dbReference type="InterPro" id="IPR011990">
    <property type="entry name" value="TPR-like_helical_dom_sf"/>
</dbReference>
<organism evidence="2 3">
    <name type="scientific">Solimicrobium silvestre</name>
    <dbReference type="NCBI Taxonomy" id="2099400"/>
    <lineage>
        <taxon>Bacteria</taxon>
        <taxon>Pseudomonadati</taxon>
        <taxon>Pseudomonadota</taxon>
        <taxon>Betaproteobacteria</taxon>
        <taxon>Burkholderiales</taxon>
        <taxon>Oxalobacteraceae</taxon>
        <taxon>Solimicrobium</taxon>
    </lineage>
</organism>
<reference evidence="2 3" key="1">
    <citation type="submission" date="2018-02" db="EMBL/GenBank/DDBJ databases">
        <title>Solimicrobium silvestre gen. nov., sp. nov., isolated from alpine forest soil.</title>
        <authorList>
            <person name="Margesin R."/>
            <person name="Albuquerque L."/>
            <person name="Zhang D.-C."/>
            <person name="Froufe H.J.C."/>
            <person name="Severino R."/>
            <person name="Roxo I."/>
            <person name="Egas C."/>
            <person name="Da Costa M.S."/>
        </authorList>
    </citation>
    <scope>NUCLEOTIDE SEQUENCE [LARGE SCALE GENOMIC DNA]</scope>
    <source>
        <strain evidence="2 3">S20-91</strain>
    </source>
</reference>
<comment type="caution">
    <text evidence="2">The sequence shown here is derived from an EMBL/GenBank/DDBJ whole genome shotgun (WGS) entry which is preliminary data.</text>
</comment>
<name>A0A2S9H076_9BURK</name>